<reference evidence="2" key="1">
    <citation type="submission" date="2013-07" db="EMBL/GenBank/DDBJ databases">
        <title>The genome of an arbuscular mycorrhizal fungus provides insights into the evolution of the oldest plant symbiosis.</title>
        <authorList>
            <consortium name="DOE Joint Genome Institute"/>
            <person name="Tisserant E."/>
            <person name="Malbreil M."/>
            <person name="Kuo A."/>
            <person name="Kohler A."/>
            <person name="Symeonidi A."/>
            <person name="Balestrini R."/>
            <person name="Charron P."/>
            <person name="Duensing N."/>
            <person name="Frei-dit-Frey N."/>
            <person name="Gianinazzi-Pearson V."/>
            <person name="Gilbert B."/>
            <person name="Handa Y."/>
            <person name="Hijri M."/>
            <person name="Kaul R."/>
            <person name="Kawaguchi M."/>
            <person name="Krajinski F."/>
            <person name="Lammers P."/>
            <person name="Lapierre D."/>
            <person name="Masclaux F.G."/>
            <person name="Murat C."/>
            <person name="Morin E."/>
            <person name="Ndikumana S."/>
            <person name="Pagni M."/>
            <person name="Petitpierre D."/>
            <person name="Requena N."/>
            <person name="Rosikiewicz P."/>
            <person name="Riley R."/>
            <person name="Saito K."/>
            <person name="San Clemente H."/>
            <person name="Shapiro H."/>
            <person name="van Tuinen D."/>
            <person name="Becard G."/>
            <person name="Bonfante P."/>
            <person name="Paszkowski U."/>
            <person name="Shachar-Hill Y."/>
            <person name="Young J.P."/>
            <person name="Sanders I.R."/>
            <person name="Henrissat B."/>
            <person name="Rensing S.A."/>
            <person name="Grigoriev I.V."/>
            <person name="Corradi N."/>
            <person name="Roux C."/>
            <person name="Martin F."/>
        </authorList>
    </citation>
    <scope>NUCLEOTIDE SEQUENCE</scope>
    <source>
        <strain evidence="2">DAOM 197198</strain>
    </source>
</reference>
<feature type="region of interest" description="Disordered" evidence="1">
    <location>
        <begin position="28"/>
        <end position="90"/>
    </location>
</feature>
<evidence type="ECO:0000256" key="1">
    <source>
        <dbReference type="SAM" id="MobiDB-lite"/>
    </source>
</evidence>
<feature type="compositionally biased region" description="Basic and acidic residues" evidence="1">
    <location>
        <begin position="28"/>
        <end position="44"/>
    </location>
</feature>
<name>U9URG3_RHIID</name>
<gene>
    <name evidence="2" type="ORF">GLOINDRAFT_1922</name>
</gene>
<dbReference type="VEuPathDB" id="FungiDB:RhiirFUN_005077"/>
<accession>U9URG3</accession>
<dbReference type="EMBL" id="KI276695">
    <property type="protein sequence ID" value="ESA21143.1"/>
    <property type="molecule type" value="Genomic_DNA"/>
</dbReference>
<dbReference type="VEuPathDB" id="FungiDB:RhiirFUN_005078"/>
<evidence type="ECO:0000313" key="2">
    <source>
        <dbReference type="EMBL" id="ESA21143.1"/>
    </source>
</evidence>
<organism evidence="2">
    <name type="scientific">Rhizophagus irregularis (strain DAOM 181602 / DAOM 197198 / MUCL 43194)</name>
    <name type="common">Arbuscular mycorrhizal fungus</name>
    <name type="synonym">Glomus intraradices</name>
    <dbReference type="NCBI Taxonomy" id="747089"/>
    <lineage>
        <taxon>Eukaryota</taxon>
        <taxon>Fungi</taxon>
        <taxon>Fungi incertae sedis</taxon>
        <taxon>Mucoromycota</taxon>
        <taxon>Glomeromycotina</taxon>
        <taxon>Glomeromycetes</taxon>
        <taxon>Glomerales</taxon>
        <taxon>Glomeraceae</taxon>
        <taxon>Rhizophagus</taxon>
    </lineage>
</organism>
<feature type="compositionally biased region" description="Basic and acidic residues" evidence="1">
    <location>
        <begin position="75"/>
        <end position="90"/>
    </location>
</feature>
<dbReference type="AlphaFoldDB" id="U9URG3"/>
<dbReference type="HOGENOM" id="CLU_1338133_0_0_1"/>
<sequence>MELLAYFVNENTLMEAVENSLKNGLEGGKEVEVRDKKQERKVEESMSGINLSSPVTPPNRIYAELPSPDYGASSKVDKESTDKRKEVEVVTRVSEDQRELKKDNVSPEEVVEIINQQREESKILYKRNDFSTTQNDSGSRLDEKIGKFEKNAADTSPGALEKMQNNFKLIGEEIIRVAEKHDVIEKYTTLNEDTKGLRMKIEIKN</sequence>
<proteinExistence type="predicted"/>
<protein>
    <submittedName>
        <fullName evidence="2">Uncharacterized protein</fullName>
    </submittedName>
</protein>